<dbReference type="Proteomes" id="UP001066276">
    <property type="component" value="Chromosome 1_2"/>
</dbReference>
<keyword evidence="3" id="KW-1185">Reference proteome</keyword>
<evidence type="ECO:0000256" key="1">
    <source>
        <dbReference type="SAM" id="MobiDB-lite"/>
    </source>
</evidence>
<reference evidence="2" key="1">
    <citation type="journal article" date="2022" name="bioRxiv">
        <title>Sequencing and chromosome-scale assembly of the giantPleurodeles waltlgenome.</title>
        <authorList>
            <person name="Brown T."/>
            <person name="Elewa A."/>
            <person name="Iarovenko S."/>
            <person name="Subramanian E."/>
            <person name="Araus A.J."/>
            <person name="Petzold A."/>
            <person name="Susuki M."/>
            <person name="Suzuki K.-i.T."/>
            <person name="Hayashi T."/>
            <person name="Toyoda A."/>
            <person name="Oliveira C."/>
            <person name="Osipova E."/>
            <person name="Leigh N.D."/>
            <person name="Simon A."/>
            <person name="Yun M.H."/>
        </authorList>
    </citation>
    <scope>NUCLEOTIDE SEQUENCE</scope>
    <source>
        <strain evidence="2">20211129_DDA</strain>
        <tissue evidence="2">Liver</tissue>
    </source>
</reference>
<gene>
    <name evidence="2" type="ORF">NDU88_005638</name>
</gene>
<sequence>MLRRGILRACFTREEQPPEEDETGSPMTASPRRTNLADCCTSEPGTRRMQHAKTSHALESVATPEKHLVNIKQQKQEINKRR</sequence>
<protein>
    <submittedName>
        <fullName evidence="2">Uncharacterized protein</fullName>
    </submittedName>
</protein>
<feature type="region of interest" description="Disordered" evidence="1">
    <location>
        <begin position="1"/>
        <end position="36"/>
    </location>
</feature>
<evidence type="ECO:0000313" key="2">
    <source>
        <dbReference type="EMBL" id="KAJ1210272.1"/>
    </source>
</evidence>
<dbReference type="EMBL" id="JANPWB010000002">
    <property type="protein sequence ID" value="KAJ1210272.1"/>
    <property type="molecule type" value="Genomic_DNA"/>
</dbReference>
<proteinExistence type="predicted"/>
<evidence type="ECO:0000313" key="3">
    <source>
        <dbReference type="Proteomes" id="UP001066276"/>
    </source>
</evidence>
<name>A0AAV7WCD9_PLEWA</name>
<organism evidence="2 3">
    <name type="scientific">Pleurodeles waltl</name>
    <name type="common">Iberian ribbed newt</name>
    <dbReference type="NCBI Taxonomy" id="8319"/>
    <lineage>
        <taxon>Eukaryota</taxon>
        <taxon>Metazoa</taxon>
        <taxon>Chordata</taxon>
        <taxon>Craniata</taxon>
        <taxon>Vertebrata</taxon>
        <taxon>Euteleostomi</taxon>
        <taxon>Amphibia</taxon>
        <taxon>Batrachia</taxon>
        <taxon>Caudata</taxon>
        <taxon>Salamandroidea</taxon>
        <taxon>Salamandridae</taxon>
        <taxon>Pleurodelinae</taxon>
        <taxon>Pleurodeles</taxon>
    </lineage>
</organism>
<comment type="caution">
    <text evidence="2">The sequence shown here is derived from an EMBL/GenBank/DDBJ whole genome shotgun (WGS) entry which is preliminary data.</text>
</comment>
<accession>A0AAV7WCD9</accession>
<dbReference type="AlphaFoldDB" id="A0AAV7WCD9"/>